<name>A0A3N2E0Q9_9GAMM</name>
<feature type="region of interest" description="Disordered" evidence="1">
    <location>
        <begin position="88"/>
        <end position="113"/>
    </location>
</feature>
<dbReference type="OrthoDB" id="5593306at2"/>
<evidence type="ECO:0000256" key="1">
    <source>
        <dbReference type="SAM" id="MobiDB-lite"/>
    </source>
</evidence>
<dbReference type="Proteomes" id="UP000275394">
    <property type="component" value="Unassembled WGS sequence"/>
</dbReference>
<sequence>MARNLPNLSVLQQMARDDPAALERLRNEMVEQLINDAPERQHRRLRGLQFQIDAIRHSKRSPLRRCQILSEMMLESFAKLDSELNRLSNKRSKAAHRENNTTSTKVLPFQRRH</sequence>
<organism evidence="2 3">
    <name type="scientific">Sinobacterium caligoides</name>
    <dbReference type="NCBI Taxonomy" id="933926"/>
    <lineage>
        <taxon>Bacteria</taxon>
        <taxon>Pseudomonadati</taxon>
        <taxon>Pseudomonadota</taxon>
        <taxon>Gammaproteobacteria</taxon>
        <taxon>Cellvibrionales</taxon>
        <taxon>Spongiibacteraceae</taxon>
        <taxon>Sinobacterium</taxon>
    </lineage>
</organism>
<evidence type="ECO:0000313" key="3">
    <source>
        <dbReference type="Proteomes" id="UP000275394"/>
    </source>
</evidence>
<dbReference type="InterPro" id="IPR021482">
    <property type="entry name" value="DUF3135"/>
</dbReference>
<protein>
    <submittedName>
        <fullName evidence="2">Uncharacterized protein DUF3135</fullName>
    </submittedName>
</protein>
<dbReference type="RefSeq" id="WP_123711148.1">
    <property type="nucleotide sequence ID" value="NZ_RKHR01000003.1"/>
</dbReference>
<dbReference type="AlphaFoldDB" id="A0A3N2E0Q9"/>
<accession>A0A3N2E0Q9</accession>
<comment type="caution">
    <text evidence="2">The sequence shown here is derived from an EMBL/GenBank/DDBJ whole genome shotgun (WGS) entry which is preliminary data.</text>
</comment>
<evidence type="ECO:0000313" key="2">
    <source>
        <dbReference type="EMBL" id="ROS05219.1"/>
    </source>
</evidence>
<proteinExistence type="predicted"/>
<dbReference type="EMBL" id="RKHR01000003">
    <property type="protein sequence ID" value="ROS05219.1"/>
    <property type="molecule type" value="Genomic_DNA"/>
</dbReference>
<reference evidence="2 3" key="1">
    <citation type="submission" date="2018-11" db="EMBL/GenBank/DDBJ databases">
        <title>Genomic Encyclopedia of Type Strains, Phase IV (KMG-IV): sequencing the most valuable type-strain genomes for metagenomic binning, comparative biology and taxonomic classification.</title>
        <authorList>
            <person name="Goeker M."/>
        </authorList>
    </citation>
    <scope>NUCLEOTIDE SEQUENCE [LARGE SCALE GENOMIC DNA]</scope>
    <source>
        <strain evidence="2 3">DSM 100316</strain>
    </source>
</reference>
<gene>
    <name evidence="2" type="ORF">EDC56_0748</name>
</gene>
<keyword evidence="3" id="KW-1185">Reference proteome</keyword>
<dbReference type="Pfam" id="PF11333">
    <property type="entry name" value="DUF3135"/>
    <property type="match status" value="1"/>
</dbReference>